<keyword evidence="1" id="KW-0560">Oxidoreductase</keyword>
<evidence type="ECO:0000256" key="1">
    <source>
        <dbReference type="ARBA" id="ARBA00023002"/>
    </source>
</evidence>
<evidence type="ECO:0000259" key="2">
    <source>
        <dbReference type="Pfam" id="PF01494"/>
    </source>
</evidence>
<dbReference type="PANTHER" id="PTHR43476:SF5">
    <property type="entry name" value="FAD-DEPENDENT MONOOXYGENASE"/>
    <property type="match status" value="1"/>
</dbReference>
<dbReference type="AlphaFoldDB" id="A0AAP2CQ79"/>
<dbReference type="GO" id="GO:0071949">
    <property type="term" value="F:FAD binding"/>
    <property type="evidence" value="ECO:0007669"/>
    <property type="project" value="InterPro"/>
</dbReference>
<sequence length="407" mass="44714">MSAEMNPSAATAPRVMIVGAGPVGCVGALILARAGVPVMLVERNEVLPEDLRASTFHPPTLDMLADLGITPYLIENGLIADRYQYRDRTANIFAEFNLSTLEGEVKHPYRVQCEQFKLTRHIVDLLREIPNAEVRLGTKFTGYAQDGAAVTATLESGGKTEEVEVEYLIGCDGAGSKVREVMGVDFKGFTYPEQFLVVATEVDIEESLPGLAQVNYVSAAEDWCVILRVRGNWRILFPTDPDGDPELLKNDADIEARLQALAPRDAPYPVLHKSLYRVQQRVAAGWRDGRVLLAGDAAHLNNPLGGMGMNGGLHDIFNLMEKLGGVLNDTTDPAVLDQYDRQRRTVTNEFIQAQTIANKKRIEEQDDEARVGRIVELQEIAADPAGALAYLRKSNMIDALERAATID</sequence>
<dbReference type="EMBL" id="JADQAZ010000001">
    <property type="protein sequence ID" value="MBT0957227.1"/>
    <property type="molecule type" value="Genomic_DNA"/>
</dbReference>
<comment type="caution">
    <text evidence="3">The sequence shown here is derived from an EMBL/GenBank/DDBJ whole genome shotgun (WGS) entry which is preliminary data.</text>
</comment>
<organism evidence="3 4">
    <name type="scientific">Harenicola maris</name>
    <dbReference type="NCBI Taxonomy" id="2841044"/>
    <lineage>
        <taxon>Bacteria</taxon>
        <taxon>Pseudomonadati</taxon>
        <taxon>Pseudomonadota</taxon>
        <taxon>Alphaproteobacteria</taxon>
        <taxon>Rhodobacterales</taxon>
        <taxon>Paracoccaceae</taxon>
        <taxon>Harenicola</taxon>
    </lineage>
</organism>
<protein>
    <submittedName>
        <fullName evidence="3">FAD-dependent monooxygenase</fullName>
    </submittedName>
</protein>
<dbReference type="SUPFAM" id="SSF51905">
    <property type="entry name" value="FAD/NAD(P)-binding domain"/>
    <property type="match status" value="1"/>
</dbReference>
<proteinExistence type="predicted"/>
<dbReference type="GO" id="GO:0004497">
    <property type="term" value="F:monooxygenase activity"/>
    <property type="evidence" value="ECO:0007669"/>
    <property type="project" value="UniProtKB-KW"/>
</dbReference>
<dbReference type="Pfam" id="PF01494">
    <property type="entry name" value="FAD_binding_3"/>
    <property type="match status" value="1"/>
</dbReference>
<dbReference type="Gene3D" id="3.50.50.60">
    <property type="entry name" value="FAD/NAD(P)-binding domain"/>
    <property type="match status" value="1"/>
</dbReference>
<accession>A0AAP2CQ79</accession>
<reference evidence="3 4" key="1">
    <citation type="journal article" date="2021" name="Arch. Microbiol.">
        <title>Harenicola maris gen. nov., sp. nov. isolated from the Sea of Japan shallow sediments.</title>
        <authorList>
            <person name="Romanenko L.A."/>
            <person name="Kurilenko V.V."/>
            <person name="Chernysheva N.Y."/>
            <person name="Tekutyeva L.A."/>
            <person name="Velansky P.V."/>
            <person name="Svetashev V.I."/>
            <person name="Isaeva M.P."/>
        </authorList>
    </citation>
    <scope>NUCLEOTIDE SEQUENCE [LARGE SCALE GENOMIC DNA]</scope>
    <source>
        <strain evidence="3 4">KMM 3653</strain>
    </source>
</reference>
<gene>
    <name evidence="3" type="ORF">IV417_07515</name>
</gene>
<dbReference type="Gene3D" id="3.30.70.2450">
    <property type="match status" value="1"/>
</dbReference>
<dbReference type="PRINTS" id="PR00420">
    <property type="entry name" value="RNGMNOXGNASE"/>
</dbReference>
<dbReference type="Proteomes" id="UP001315686">
    <property type="component" value="Unassembled WGS sequence"/>
</dbReference>
<dbReference type="RefSeq" id="WP_327793403.1">
    <property type="nucleotide sequence ID" value="NZ_JADQAZ010000001.1"/>
</dbReference>
<evidence type="ECO:0000313" key="4">
    <source>
        <dbReference type="Proteomes" id="UP001315686"/>
    </source>
</evidence>
<dbReference type="InterPro" id="IPR036188">
    <property type="entry name" value="FAD/NAD-bd_sf"/>
</dbReference>
<dbReference type="InterPro" id="IPR002938">
    <property type="entry name" value="FAD-bd"/>
</dbReference>
<feature type="domain" description="FAD-binding" evidence="2">
    <location>
        <begin position="15"/>
        <end position="352"/>
    </location>
</feature>
<dbReference type="InterPro" id="IPR050631">
    <property type="entry name" value="PheA/TfdB_FAD_monoxygenase"/>
</dbReference>
<evidence type="ECO:0000313" key="3">
    <source>
        <dbReference type="EMBL" id="MBT0957227.1"/>
    </source>
</evidence>
<keyword evidence="3" id="KW-0503">Monooxygenase</keyword>
<name>A0AAP2CQ79_9RHOB</name>
<keyword evidence="4" id="KW-1185">Reference proteome</keyword>
<dbReference type="PANTHER" id="PTHR43476">
    <property type="entry name" value="3-(3-HYDROXY-PHENYL)PROPIONATE/3-HYDROXYCINNAMIC ACID HYDROXYLASE"/>
    <property type="match status" value="1"/>
</dbReference>